<evidence type="ECO:0000256" key="6">
    <source>
        <dbReference type="ARBA" id="ARBA00023110"/>
    </source>
</evidence>
<dbReference type="InterPro" id="IPR046357">
    <property type="entry name" value="PPIase_dom_sf"/>
</dbReference>
<dbReference type="Pfam" id="PF05697">
    <property type="entry name" value="Trigger_N"/>
    <property type="match status" value="1"/>
</dbReference>
<comment type="catalytic activity">
    <reaction evidence="1 11 12">
        <text>[protein]-peptidylproline (omega=180) = [protein]-peptidylproline (omega=0)</text>
        <dbReference type="Rhea" id="RHEA:16237"/>
        <dbReference type="Rhea" id="RHEA-COMP:10747"/>
        <dbReference type="Rhea" id="RHEA-COMP:10748"/>
        <dbReference type="ChEBI" id="CHEBI:83833"/>
        <dbReference type="ChEBI" id="CHEBI:83834"/>
        <dbReference type="EC" id="5.2.1.8"/>
    </reaction>
</comment>
<dbReference type="GO" id="GO:0044183">
    <property type="term" value="F:protein folding chaperone"/>
    <property type="evidence" value="ECO:0007669"/>
    <property type="project" value="TreeGrafter"/>
</dbReference>
<name>A0A2A4WTE5_9GAMM</name>
<evidence type="ECO:0000256" key="10">
    <source>
        <dbReference type="ARBA" id="ARBA00029986"/>
    </source>
</evidence>
<comment type="similarity">
    <text evidence="2 11 13">Belongs to the FKBP-type PPIase family. Tig subfamily.</text>
</comment>
<evidence type="ECO:0000256" key="12">
    <source>
        <dbReference type="PROSITE-ProRule" id="PRU00277"/>
    </source>
</evidence>
<dbReference type="PROSITE" id="PS50059">
    <property type="entry name" value="FKBP_PPIASE"/>
    <property type="match status" value="1"/>
</dbReference>
<gene>
    <name evidence="11" type="primary">tig</name>
    <name evidence="15" type="ORF">COB20_15970</name>
</gene>
<keyword evidence="9 11" id="KW-0131">Cell cycle</keyword>
<dbReference type="GO" id="GO:0043335">
    <property type="term" value="P:protein unfolding"/>
    <property type="evidence" value="ECO:0007669"/>
    <property type="project" value="TreeGrafter"/>
</dbReference>
<evidence type="ECO:0000256" key="7">
    <source>
        <dbReference type="ARBA" id="ARBA00023186"/>
    </source>
</evidence>
<dbReference type="PANTHER" id="PTHR30560">
    <property type="entry name" value="TRIGGER FACTOR CHAPERONE AND PEPTIDYL-PROLYL CIS/TRANS ISOMERASE"/>
    <property type="match status" value="1"/>
</dbReference>
<proteinExistence type="inferred from homology"/>
<dbReference type="Proteomes" id="UP000218767">
    <property type="component" value="Unassembled WGS sequence"/>
</dbReference>
<dbReference type="GO" id="GO:0015031">
    <property type="term" value="P:protein transport"/>
    <property type="evidence" value="ECO:0007669"/>
    <property type="project" value="UniProtKB-UniRule"/>
</dbReference>
<dbReference type="SUPFAM" id="SSF109998">
    <property type="entry name" value="Triger factor/SurA peptide-binding domain-like"/>
    <property type="match status" value="1"/>
</dbReference>
<dbReference type="Gene3D" id="1.10.3120.10">
    <property type="entry name" value="Trigger factor, C-terminal domain"/>
    <property type="match status" value="1"/>
</dbReference>
<evidence type="ECO:0000256" key="9">
    <source>
        <dbReference type="ARBA" id="ARBA00023306"/>
    </source>
</evidence>
<evidence type="ECO:0000259" key="14">
    <source>
        <dbReference type="PROSITE" id="PS50059"/>
    </source>
</evidence>
<dbReference type="EMBL" id="NVUL01000117">
    <property type="protein sequence ID" value="PCI73698.1"/>
    <property type="molecule type" value="Genomic_DNA"/>
</dbReference>
<dbReference type="InterPro" id="IPR027304">
    <property type="entry name" value="Trigger_fact/SurA_dom_sf"/>
</dbReference>
<accession>A0A2A4WTE5</accession>
<comment type="caution">
    <text evidence="15">The sequence shown here is derived from an EMBL/GenBank/DDBJ whole genome shotgun (WGS) entry which is preliminary data.</text>
</comment>
<evidence type="ECO:0000313" key="15">
    <source>
        <dbReference type="EMBL" id="PCI73698.1"/>
    </source>
</evidence>
<dbReference type="Pfam" id="PF05698">
    <property type="entry name" value="Trigger_C"/>
    <property type="match status" value="1"/>
</dbReference>
<keyword evidence="7 11" id="KW-0143">Chaperone</keyword>
<dbReference type="EC" id="5.2.1.8" evidence="3 11"/>
<dbReference type="HAMAP" id="MF_00303">
    <property type="entry name" value="Trigger_factor_Tig"/>
    <property type="match status" value="1"/>
</dbReference>
<dbReference type="SUPFAM" id="SSF102735">
    <property type="entry name" value="Trigger factor ribosome-binding domain"/>
    <property type="match status" value="1"/>
</dbReference>
<evidence type="ECO:0000256" key="5">
    <source>
        <dbReference type="ARBA" id="ARBA00022618"/>
    </source>
</evidence>
<dbReference type="InterPro" id="IPR001179">
    <property type="entry name" value="PPIase_FKBP_dom"/>
</dbReference>
<dbReference type="GO" id="GO:0051301">
    <property type="term" value="P:cell division"/>
    <property type="evidence" value="ECO:0007669"/>
    <property type="project" value="UniProtKB-KW"/>
</dbReference>
<protein>
    <recommendedName>
        <fullName evidence="4 11">Trigger factor</fullName>
        <shortName evidence="11">TF</shortName>
        <ecNumber evidence="3 11">5.2.1.8</ecNumber>
    </recommendedName>
    <alternativeName>
        <fullName evidence="10 11">PPIase</fullName>
    </alternativeName>
</protein>
<comment type="function">
    <text evidence="11">Involved in protein export. Acts as a chaperone by maintaining the newly synthesized protein in an open conformation. Functions as a peptidyl-prolyl cis-trans isomerase.</text>
</comment>
<dbReference type="NCBIfam" id="TIGR00115">
    <property type="entry name" value="tig"/>
    <property type="match status" value="1"/>
</dbReference>
<keyword evidence="11" id="KW-0963">Cytoplasm</keyword>
<dbReference type="PANTHER" id="PTHR30560:SF3">
    <property type="entry name" value="TRIGGER FACTOR-LIKE PROTEIN TIG, CHLOROPLASTIC"/>
    <property type="match status" value="1"/>
</dbReference>
<comment type="domain">
    <text evidence="11">Consists of 3 domains; the N-terminus binds the ribosome, the middle domain has PPIase activity, while the C-terminus has intrinsic chaperone activity on its own.</text>
</comment>
<dbReference type="GO" id="GO:0051083">
    <property type="term" value="P:'de novo' cotranslational protein folding"/>
    <property type="evidence" value="ECO:0007669"/>
    <property type="project" value="TreeGrafter"/>
</dbReference>
<evidence type="ECO:0000256" key="8">
    <source>
        <dbReference type="ARBA" id="ARBA00023235"/>
    </source>
</evidence>
<evidence type="ECO:0000256" key="3">
    <source>
        <dbReference type="ARBA" id="ARBA00013194"/>
    </source>
</evidence>
<dbReference type="InterPro" id="IPR036611">
    <property type="entry name" value="Trigger_fac_ribosome-bd_sf"/>
</dbReference>
<evidence type="ECO:0000256" key="1">
    <source>
        <dbReference type="ARBA" id="ARBA00000971"/>
    </source>
</evidence>
<feature type="domain" description="PPIase FKBP-type" evidence="14">
    <location>
        <begin position="161"/>
        <end position="221"/>
    </location>
</feature>
<sequence length="448" mass="49668">MQVSVETTQGLERKMTVAVPSEKVDSAVNTRLQEAARNVKLNGFRKGKVPYKVIKSKFGAGVRQEVVGELMNQSYYEAIDQESLKPAGQPNIAPKNLDEGQDLEFVATFQVYPEITLPDFSTIKAERLGAEISETDIDEMIETLRKQRQSWEVSERAAATEDMVNIDYVGRRDGEDFEGGSAQGTNLVLGSERMIPGFESGIEGKSAGDAFTLDLSFPEEYHNTELAGKEVAFEITLNSVSEQVMPAIDEEFYKSFGVEEGGNDAFREEVTNNMRRELKTASRNKLKNKIMDSLVDAVDAEVPDALVSGEIEQLRQQAMQQFGGGQKIDANMLPDDLFKEQAVRRVLLGLVLGEVIQQQELKADPTKVRESIEELASTYESPDEVINWYYGNQEQLATIESGVLEDQVFDYVIDQSAVTDKLVGYQEVIQPDPKAAGEQSGEDAESDA</sequence>
<keyword evidence="5 11" id="KW-0132">Cell division</keyword>
<dbReference type="AlphaFoldDB" id="A0A2A4WTE5"/>
<dbReference type="SUPFAM" id="SSF54534">
    <property type="entry name" value="FKBP-like"/>
    <property type="match status" value="1"/>
</dbReference>
<dbReference type="Pfam" id="PF00254">
    <property type="entry name" value="FKBP_C"/>
    <property type="match status" value="1"/>
</dbReference>
<dbReference type="GO" id="GO:0005737">
    <property type="term" value="C:cytoplasm"/>
    <property type="evidence" value="ECO:0007669"/>
    <property type="project" value="UniProtKB-SubCell"/>
</dbReference>
<keyword evidence="6 11" id="KW-0697">Rotamase</keyword>
<dbReference type="InterPro" id="IPR008881">
    <property type="entry name" value="Trigger_fac_ribosome-bd_bac"/>
</dbReference>
<dbReference type="InterPro" id="IPR005215">
    <property type="entry name" value="Trig_fac"/>
</dbReference>
<dbReference type="Gene3D" id="3.10.50.40">
    <property type="match status" value="1"/>
</dbReference>
<organism evidence="15 16">
    <name type="scientific">SAR86 cluster bacterium</name>
    <dbReference type="NCBI Taxonomy" id="2030880"/>
    <lineage>
        <taxon>Bacteria</taxon>
        <taxon>Pseudomonadati</taxon>
        <taxon>Pseudomonadota</taxon>
        <taxon>Gammaproteobacteria</taxon>
        <taxon>SAR86 cluster</taxon>
    </lineage>
</organism>
<dbReference type="PIRSF" id="PIRSF003095">
    <property type="entry name" value="Trigger_factor"/>
    <property type="match status" value="1"/>
</dbReference>
<evidence type="ECO:0000256" key="11">
    <source>
        <dbReference type="HAMAP-Rule" id="MF_00303"/>
    </source>
</evidence>
<keyword evidence="8 11" id="KW-0413">Isomerase</keyword>
<dbReference type="FunFam" id="3.10.50.40:FF:000001">
    <property type="entry name" value="Trigger factor"/>
    <property type="match status" value="1"/>
</dbReference>
<reference evidence="16" key="1">
    <citation type="submission" date="2017-08" db="EMBL/GenBank/DDBJ databases">
        <title>A dynamic microbial community with high functional redundancy inhabits the cold, oxic subseafloor aquifer.</title>
        <authorList>
            <person name="Tully B.J."/>
            <person name="Wheat C.G."/>
            <person name="Glazer B.T."/>
            <person name="Huber J.A."/>
        </authorList>
    </citation>
    <scope>NUCLEOTIDE SEQUENCE [LARGE SCALE GENOMIC DNA]</scope>
</reference>
<evidence type="ECO:0000256" key="2">
    <source>
        <dbReference type="ARBA" id="ARBA00005464"/>
    </source>
</evidence>
<comment type="subcellular location">
    <subcellularLocation>
        <location evidence="11">Cytoplasm</location>
    </subcellularLocation>
    <text evidence="11">About half TF is bound to the ribosome near the polypeptide exit tunnel while the other half is free in the cytoplasm.</text>
</comment>
<dbReference type="Gene3D" id="3.30.70.1050">
    <property type="entry name" value="Trigger factor ribosome-binding domain"/>
    <property type="match status" value="1"/>
</dbReference>
<evidence type="ECO:0000256" key="13">
    <source>
        <dbReference type="RuleBase" id="RU003914"/>
    </source>
</evidence>
<dbReference type="InterPro" id="IPR037041">
    <property type="entry name" value="Trigger_fac_C_sf"/>
</dbReference>
<dbReference type="GO" id="GO:0003755">
    <property type="term" value="F:peptidyl-prolyl cis-trans isomerase activity"/>
    <property type="evidence" value="ECO:0007669"/>
    <property type="project" value="UniProtKB-UniRule"/>
</dbReference>
<evidence type="ECO:0000313" key="16">
    <source>
        <dbReference type="Proteomes" id="UP000218767"/>
    </source>
</evidence>
<dbReference type="InterPro" id="IPR008880">
    <property type="entry name" value="Trigger_fac_C"/>
</dbReference>
<dbReference type="GO" id="GO:0043022">
    <property type="term" value="F:ribosome binding"/>
    <property type="evidence" value="ECO:0007669"/>
    <property type="project" value="TreeGrafter"/>
</dbReference>
<evidence type="ECO:0000256" key="4">
    <source>
        <dbReference type="ARBA" id="ARBA00016902"/>
    </source>
</evidence>